<name>A0A223NRC1_9SPHI</name>
<dbReference type="KEGG" id="muc:MuYL_0552"/>
<proteinExistence type="predicted"/>
<evidence type="ECO:0000313" key="2">
    <source>
        <dbReference type="EMBL" id="ASU32455.1"/>
    </source>
</evidence>
<protein>
    <recommendedName>
        <fullName evidence="1">Secretion system C-terminal sorting domain-containing protein</fullName>
    </recommendedName>
</protein>
<dbReference type="Proteomes" id="UP000215002">
    <property type="component" value="Chromosome"/>
</dbReference>
<keyword evidence="3" id="KW-1185">Reference proteome</keyword>
<evidence type="ECO:0000259" key="1">
    <source>
        <dbReference type="Pfam" id="PF18962"/>
    </source>
</evidence>
<organism evidence="2 3">
    <name type="scientific">Mucilaginibacter xinganensis</name>
    <dbReference type="NCBI Taxonomy" id="1234841"/>
    <lineage>
        <taxon>Bacteria</taxon>
        <taxon>Pseudomonadati</taxon>
        <taxon>Bacteroidota</taxon>
        <taxon>Sphingobacteriia</taxon>
        <taxon>Sphingobacteriales</taxon>
        <taxon>Sphingobacteriaceae</taxon>
        <taxon>Mucilaginibacter</taxon>
    </lineage>
</organism>
<dbReference type="Pfam" id="PF18962">
    <property type="entry name" value="Por_Secre_tail"/>
    <property type="match status" value="1"/>
</dbReference>
<reference evidence="2 3" key="1">
    <citation type="submission" date="2017-08" db="EMBL/GenBank/DDBJ databases">
        <title>Complete genome sequence of Mucilaginibacter sp. strain BJC16-A31.</title>
        <authorList>
            <consortium name="Henan University of Science and Technology"/>
            <person name="You X."/>
        </authorList>
    </citation>
    <scope>NUCLEOTIDE SEQUENCE [LARGE SCALE GENOMIC DNA]</scope>
    <source>
        <strain evidence="2 3">BJC16-A31</strain>
    </source>
</reference>
<gene>
    <name evidence="2" type="ORF">MuYL_0552</name>
</gene>
<evidence type="ECO:0000313" key="3">
    <source>
        <dbReference type="Proteomes" id="UP000215002"/>
    </source>
</evidence>
<dbReference type="EMBL" id="CP022743">
    <property type="protein sequence ID" value="ASU32455.1"/>
    <property type="molecule type" value="Genomic_DNA"/>
</dbReference>
<accession>A0A223NRC1</accession>
<dbReference type="InterPro" id="IPR026444">
    <property type="entry name" value="Secre_tail"/>
</dbReference>
<feature type="domain" description="Secretion system C-terminal sorting" evidence="1">
    <location>
        <begin position="1224"/>
        <end position="1298"/>
    </location>
</feature>
<dbReference type="NCBIfam" id="TIGR04183">
    <property type="entry name" value="Por_Secre_tail"/>
    <property type="match status" value="1"/>
</dbReference>
<sequence>MAANPLNISQTAIAVYGFSVRTTSTTTFTGFTFSATQTIGTYFSNFKIYSSTNTTYTAGTDPIVTGASIVVGATTISITIPTATVNSGSTATNFFLVADYTVASSTSSTFQFALTGTTSSAAYTGGTQAGINYTLSASTCDWVGNTSNAWATPGNWQAGRVPGTYDAVQIAVNYSPNSTNSVPVVSTSTNIGSLTFGGLFTSGGVNFPGVSVNTGKTLAVSGDINVIVDANPGSYTYTGTPVVAPYPTTSLPTNQFLIKGAGTLSAVNFNINANYDSQAAQSTQQAVISSITNLVLSGNMVLTSENYRPGGTTYNQVASFYLTDGTTDIAGKVKLVNTVSGTTTYPVSGFMINPTTSAGATLQLDNATPWSLLTANGSNYIDLNNTYAEVNYAGTGQTITTSTAITGLPSGLTYYDLTLSGGTQTPAAGTLTVGHDFTTTSTAANFNTNNTVLTVSDISYINGGTMNLGSGTFTSTNGIDIYGTSVLNGGSGNIVDGNFFRVNNDLSNATVNLGSGTTTIANAAQFFGGTTTCGTGAVSITQSTQIYTGATLNAGSASGASLTFTGSYQNFSGGAFTAGGGSVFYNGSYSNSGTFTAGTGTVYFNLAGAQALSDNSTAGTTFNKVNFQNSGTKTMSGTKGFAVSNIGVLTMAGTASLAAGGVLTLRSDATGTATVAAIPAACSVTGTVKVERYITGGAGYRGYRILSSPVSVGTDGSGNKIWSIDYIVNSTYVSGTSFPATATSKVGNPCFYLYRENLAPTYSSFLTSNNRGIKSIASSPSYTIDIDGGPYSIPVGNGVMYFFRGSTTTTSPYTSSSTPVAATVTASGTLTQGNVQVVDWYNPTSTTLSVTTLAGNASVRGLNLIGNPYASPIDWSKFSSTVATNAIYGPNVNPTIYELKPGTNAYGTYNALTTAALNNGSPIVSSGQGFFVQANNSGTATLKFTENAKTLVQPSGFTYLAGASTENTAYNQYMILNISKDTTSKSEILIGLNAGSGKKYNHIEDDKYFASQNLAQSMWITSADSINLVSKWMPMPKAKLADTAFLTVKAATSGRYTIARSDLKPVPALYDIWLMDNYKKDSLDIKHNSTYAFDVNLADTNSFGAHRFQVIIRQNPALGVHLLNFAAVKATAGAKVSWKTENEADYTHFAVERSTDNGVTFTQLNTVVSSFQQTYSFVDENPPIAVNQYRLKLTDLDGTVTYSKVVTLMYSTLSNIVAYNPISIYPNPTKGNLNVSITPNTLSLPTSGDYSFNIVITGSNGVVVKKAITSQLEWQDNVASLTPGSYVVQIINNKDKSVVGKTKFVKM</sequence>